<reference evidence="5" key="2">
    <citation type="submission" date="2013-04" db="EMBL/GenBank/DDBJ databases">
        <title>Genomic mechanisms accounting for the adaptation to parasitism in nematode-trapping fungi.</title>
        <authorList>
            <person name="Ahren D.G."/>
        </authorList>
    </citation>
    <scope>NUCLEOTIDE SEQUENCE [LARGE SCALE GENOMIC DNA]</scope>
    <source>
        <strain evidence="5">CBS 200.50</strain>
    </source>
</reference>
<dbReference type="InterPro" id="IPR002110">
    <property type="entry name" value="Ankyrin_rpt"/>
</dbReference>
<evidence type="ECO:0000256" key="2">
    <source>
        <dbReference type="ARBA" id="ARBA00023043"/>
    </source>
</evidence>
<dbReference type="PROSITE" id="PS50088">
    <property type="entry name" value="ANK_REPEAT"/>
    <property type="match status" value="1"/>
</dbReference>
<keyword evidence="2 3" id="KW-0040">ANK repeat</keyword>
<reference evidence="4 5" key="1">
    <citation type="journal article" date="2013" name="PLoS Genet.">
        <title>Genomic mechanisms accounting for the adaptation to parasitism in nematode-trapping fungi.</title>
        <authorList>
            <person name="Meerupati T."/>
            <person name="Andersson K.M."/>
            <person name="Friman E."/>
            <person name="Kumar D."/>
            <person name="Tunlid A."/>
            <person name="Ahren D."/>
        </authorList>
    </citation>
    <scope>NUCLEOTIDE SEQUENCE [LARGE SCALE GENOMIC DNA]</scope>
    <source>
        <strain evidence="4 5">CBS 200.50</strain>
    </source>
</reference>
<sequence>MTGSRWWHAAQAITYLVQHGLNTETRDHEGFKGTTALHAGLSLSSFAYIANHKAIEALLSLGADPNALNKRGGSRPARSIYTIDIFRLLVKKGAKVTPSVFINAIREERYDILEALPSLGANPNTRKIKERIASEVYDDDNANYCHNGDENEDNMTYEETYPIHYAARYNKPSSYNRDNVVMERNLRIKAKTVCLLLENGADLFAKYPHSTVMHHLKKVLFSQYS</sequence>
<evidence type="ECO:0000256" key="1">
    <source>
        <dbReference type="ARBA" id="ARBA00022737"/>
    </source>
</evidence>
<gene>
    <name evidence="4" type="ORF">H072_391</name>
</gene>
<dbReference type="PANTHER" id="PTHR24189:SF50">
    <property type="entry name" value="ANKYRIN REPEAT AND SOCS BOX PROTEIN 2"/>
    <property type="match status" value="1"/>
</dbReference>
<name>S8ARW9_DACHA</name>
<feature type="repeat" description="ANK" evidence="3">
    <location>
        <begin position="32"/>
        <end position="70"/>
    </location>
</feature>
<organism evidence="4 5">
    <name type="scientific">Dactylellina haptotyla (strain CBS 200.50)</name>
    <name type="common">Nematode-trapping fungus</name>
    <name type="synonym">Monacrosporium haptotylum</name>
    <dbReference type="NCBI Taxonomy" id="1284197"/>
    <lineage>
        <taxon>Eukaryota</taxon>
        <taxon>Fungi</taxon>
        <taxon>Dikarya</taxon>
        <taxon>Ascomycota</taxon>
        <taxon>Pezizomycotina</taxon>
        <taxon>Orbiliomycetes</taxon>
        <taxon>Orbiliales</taxon>
        <taxon>Orbiliaceae</taxon>
        <taxon>Dactylellina</taxon>
    </lineage>
</organism>
<dbReference type="PANTHER" id="PTHR24189">
    <property type="entry name" value="MYOTROPHIN"/>
    <property type="match status" value="1"/>
</dbReference>
<evidence type="ECO:0000313" key="5">
    <source>
        <dbReference type="Proteomes" id="UP000015100"/>
    </source>
</evidence>
<dbReference type="InterPro" id="IPR036770">
    <property type="entry name" value="Ankyrin_rpt-contain_sf"/>
</dbReference>
<protein>
    <submittedName>
        <fullName evidence="4">Uncharacterized protein</fullName>
    </submittedName>
</protein>
<dbReference type="STRING" id="1284197.S8ARW9"/>
<dbReference type="EMBL" id="AQGS01000010">
    <property type="protein sequence ID" value="EPS45624.1"/>
    <property type="molecule type" value="Genomic_DNA"/>
</dbReference>
<keyword evidence="5" id="KW-1185">Reference proteome</keyword>
<dbReference type="Proteomes" id="UP000015100">
    <property type="component" value="Unassembled WGS sequence"/>
</dbReference>
<dbReference type="AlphaFoldDB" id="S8ARW9"/>
<keyword evidence="1" id="KW-0677">Repeat</keyword>
<comment type="caution">
    <text evidence="4">The sequence shown here is derived from an EMBL/GenBank/DDBJ whole genome shotgun (WGS) entry which is preliminary data.</text>
</comment>
<evidence type="ECO:0000313" key="4">
    <source>
        <dbReference type="EMBL" id="EPS45624.1"/>
    </source>
</evidence>
<dbReference type="HOGENOM" id="CLU_1229884_0_0_1"/>
<accession>S8ARW9</accession>
<dbReference type="SUPFAM" id="SSF48403">
    <property type="entry name" value="Ankyrin repeat"/>
    <property type="match status" value="1"/>
</dbReference>
<dbReference type="Gene3D" id="1.25.40.20">
    <property type="entry name" value="Ankyrin repeat-containing domain"/>
    <property type="match status" value="2"/>
</dbReference>
<dbReference type="OrthoDB" id="21416at2759"/>
<dbReference type="InterPro" id="IPR050745">
    <property type="entry name" value="Multifunctional_regulatory"/>
</dbReference>
<proteinExistence type="predicted"/>
<evidence type="ECO:0000256" key="3">
    <source>
        <dbReference type="PROSITE-ProRule" id="PRU00023"/>
    </source>
</evidence>